<feature type="domain" description="SDR-like Ig" evidence="10">
    <location>
        <begin position="235"/>
        <end position="328"/>
    </location>
</feature>
<gene>
    <name evidence="11" type="ORF">I6N95_22655</name>
</gene>
<dbReference type="GO" id="GO:0007155">
    <property type="term" value="P:cell adhesion"/>
    <property type="evidence" value="ECO:0007669"/>
    <property type="project" value="InterPro"/>
</dbReference>
<evidence type="ECO:0000259" key="8">
    <source>
        <dbReference type="Pfam" id="PF05737"/>
    </source>
</evidence>
<dbReference type="EMBL" id="JAEEGA010000019">
    <property type="protein sequence ID" value="MBP1043834.1"/>
    <property type="molecule type" value="Genomic_DNA"/>
</dbReference>
<feature type="domain" description="SpaA-like prealbumin fold" evidence="9">
    <location>
        <begin position="2035"/>
        <end position="2113"/>
    </location>
</feature>
<feature type="domain" description="SpaA-like prealbumin fold" evidence="9">
    <location>
        <begin position="1456"/>
        <end position="1530"/>
    </location>
</feature>
<evidence type="ECO:0000256" key="5">
    <source>
        <dbReference type="ARBA" id="ARBA00022729"/>
    </source>
</evidence>
<feature type="domain" description="Collagen binding" evidence="8">
    <location>
        <begin position="355"/>
        <end position="471"/>
    </location>
</feature>
<feature type="domain" description="SpaA-like prealbumin fold" evidence="9">
    <location>
        <begin position="1267"/>
        <end position="1340"/>
    </location>
</feature>
<dbReference type="InterPro" id="IPR011252">
    <property type="entry name" value="Fibrogen-bd_dom1"/>
</dbReference>
<feature type="domain" description="SpaA-like prealbumin fold" evidence="9">
    <location>
        <begin position="2894"/>
        <end position="2973"/>
    </location>
</feature>
<dbReference type="Pfam" id="PF17802">
    <property type="entry name" value="SpaA"/>
    <property type="match status" value="20"/>
</dbReference>
<feature type="domain" description="SpaA-like prealbumin fold" evidence="9">
    <location>
        <begin position="2509"/>
        <end position="2582"/>
    </location>
</feature>
<evidence type="ECO:0000256" key="3">
    <source>
        <dbReference type="ARBA" id="ARBA00022512"/>
    </source>
</evidence>
<evidence type="ECO:0000256" key="2">
    <source>
        <dbReference type="ARBA" id="ARBA00007257"/>
    </source>
</evidence>
<accession>A0A940P8T3</accession>
<feature type="domain" description="SpaA-like prealbumin fold" evidence="9">
    <location>
        <begin position="2132"/>
        <end position="2207"/>
    </location>
</feature>
<feature type="domain" description="SpaA-like prealbumin fold" evidence="9">
    <location>
        <begin position="1641"/>
        <end position="1719"/>
    </location>
</feature>
<evidence type="ECO:0000259" key="10">
    <source>
        <dbReference type="Pfam" id="PF17961"/>
    </source>
</evidence>
<feature type="domain" description="SpaA-like prealbumin fold" evidence="9">
    <location>
        <begin position="1171"/>
        <end position="1257"/>
    </location>
</feature>
<feature type="domain" description="SpaA-like prealbumin fold" evidence="9">
    <location>
        <begin position="2412"/>
        <end position="2489"/>
    </location>
</feature>
<evidence type="ECO:0008006" key="13">
    <source>
        <dbReference type="Google" id="ProtNLM"/>
    </source>
</evidence>
<dbReference type="GO" id="GO:0005518">
    <property type="term" value="F:collagen binding"/>
    <property type="evidence" value="ECO:0007669"/>
    <property type="project" value="InterPro"/>
</dbReference>
<name>A0A940P8T3_9ENTE</name>
<dbReference type="Proteomes" id="UP000674938">
    <property type="component" value="Unassembled WGS sequence"/>
</dbReference>
<feature type="domain" description="SpaA-like prealbumin fold" evidence="9">
    <location>
        <begin position="1942"/>
        <end position="2024"/>
    </location>
</feature>
<feature type="domain" description="SpaA-like prealbumin fold" evidence="9">
    <location>
        <begin position="2601"/>
        <end position="2680"/>
    </location>
</feature>
<dbReference type="InterPro" id="IPR013783">
    <property type="entry name" value="Ig-like_fold"/>
</dbReference>
<feature type="domain" description="SpaA-like prealbumin fold" evidence="9">
    <location>
        <begin position="1079"/>
        <end position="1143"/>
    </location>
</feature>
<dbReference type="Gene3D" id="2.60.40.10">
    <property type="entry name" value="Immunoglobulins"/>
    <property type="match status" value="20"/>
</dbReference>
<keyword evidence="5" id="KW-0732">Signal</keyword>
<dbReference type="InterPro" id="IPR041033">
    <property type="entry name" value="SpaA_PFL_dom_1"/>
</dbReference>
<dbReference type="PANTHER" id="PTHR36108">
    <property type="entry name" value="COLOSSIN-B-RELATED"/>
    <property type="match status" value="1"/>
</dbReference>
<feature type="domain" description="SpaA-like prealbumin fold" evidence="9">
    <location>
        <begin position="1549"/>
        <end position="1622"/>
    </location>
</feature>
<feature type="domain" description="SpaA-like prealbumin fold" evidence="9">
    <location>
        <begin position="2705"/>
        <end position="2781"/>
    </location>
</feature>
<dbReference type="InterPro" id="IPR008456">
    <property type="entry name" value="Collagen-bd_dom"/>
</dbReference>
<dbReference type="Pfam" id="PF17961">
    <property type="entry name" value="Big_8"/>
    <property type="match status" value="1"/>
</dbReference>
<dbReference type="SUPFAM" id="SSF49401">
    <property type="entry name" value="Bacterial adhesins"/>
    <property type="match status" value="6"/>
</dbReference>
<feature type="domain" description="SpaA-like prealbumin fold" evidence="9">
    <location>
        <begin position="1359"/>
        <end position="1440"/>
    </location>
</feature>
<sequence length="3042" mass="331550">MKKIIPLIALIVLLLQSILVPVVAVAESINEQPVSPLTLKELDGEVMDEHQEVVNQERPLKKAQTYWLALKGTLHKVTENTESIDISVSSNIKMIEESVEVINNDNQLIGEAIIKGQKVSLKILPEVIGSQLFDLKIPFSYQGQGVESDQLVLSSQLGEMAIDFPVFQESTLESSDSAVDSAIAESADNTSTSQTKEEVNKNNLNRTVSNAILENIFDGVTLEITPDPLKPTLTSEIKVTYKWSLTEELRQTIKAGDTYTFQLPPELKVTAAAIDKELTNSDGEVVAKYTVTTDGKVVFTFTEEVEHLQNIAGDFWFTTKFNEKVITSPEDVDIVFPVKEKDVTIKVPIYSEENESIDKRGKFDKALNPTQVTWEVFVNKTKAERTDLLVKEELPAGLTLKGVKVYEIAVDFEGNVTNENLGEIPPSEYQVSGQEVLFSGTSRKAYRIVYETSINEDSKPDEGGPLEFVNHVTTTAADGSELKATATVTGQYGKVLEKEQPIYRPADLSFDWTVKYNYGEKTIKASDAYLADQFSDNLVLVDQSVALHFMDAQADGTYKLGAKLIVDKDYKLTPVDQGFRVDFVNDVTKAINMTYTTKIKDGLIIDDTQQKVSNKIQTVGDIESGTSGTTTKQGLIKRYAGVDYANKTLSWGMTVNNNNYQMTNWELTDSFPNKGLTFLPETFVMKEQGGELLKEGVDYEFIKTEPKDGFRIKLIGQYQTTNKAFTIEYQTAFDKKELIGENLPYLNRAVANWTDKKGDKKTNTSEDKFTPKKETYVNGSKYGSYSAVSKEITWTLNTNFNRDTINKGRIVDPIRGNQQYVPNSAKLYSYTVSSDGEIKELKEITPIDIIVQNDEEVKTLIVNLPENSEKVGYQLVFKTTLADQIVDADKNYQNTATLEEEGKVKDTITGSVSIKNGGTFASKGGRQDPNNPDIISWDILVNPSQSTLSNVVLKDYPSVNQQLNPESVKVVELASNDKGELSLTDTILTKDNDYQLSVTRDDTTGEEVMTISFNHKISKAYQISYTADLMLAKGEKAVSNKVSISGDNVRTVTQDKESTIQVETSEGGGTGSGEKLHFYLKKTDDHGQPLKGITFEILNSKTGKLMRTITTDDNGLAFVQNMLTGTYILKEVVQQDGYLVSEELRDGKLITVSKANADVAHPLIVTNQLNQVELIKQDVKGNPLAGAIFNLSMKDSQGRYQPVLGYQELTSNQQGKVLIEGLLKGAYRLTEVSPAPGFIKNLATVEFNITGQETSKLSLGAYINYQGTVEFRKIDNQGKGLQGAKFNVLDRNLKVVKVVSSDEKGLVSVELPPGRYTIVEIEAPSGYLLNQTPKTVEISGTAEGEPAVITLDALENYQGSAELEKVSAAKLPLKGAIFSLFQKDGTKVKSALVSDSNGKVLVSGLASGEYYFQETQAPVGYLINTEKYEFTISQEAKTEPTVVKTRQAINYQGAARLIKQDEAGERLAKAEFNVIKETGELVKAGLVANQDGEVSIQHLAPGNYFFEETKAPNGYALNQQKIAFTIVESSYGEPVEVAAGRLTNYESKAQLIKKSASGNSLAGAVFKVVDQQGKTVVEELVSNQNGIVEVAGLAPGEYAFVETQAAAGFMLNQTPQPFTIKSGYLGVPVVEQAGELINYQGSVELSKSDDKKKPLEGAEFTLYKENKELVASKLMTNQAGKLVVENLAPGKYYFEETAAPAGYLINTEKVNFEVVSSAKSQIDSVEVTAINYQGSAQLLKENEAGQPLSEAKFKVISKDQKDETGQDLVIREGLQSATNGVVSVTDLAPGRYAFVETKAPAGYILNTIEKEFTIDEAAAGQPAVVNSGSLKNYQGRFSFRKVNGSQSPNSVNFGLRGAKFELSRLAKGEKLEKQVISADATGLVVLTGLMPGHYEIKEIEAPVGFITRTKTFEFEVAPENSGIPSSVFDGSGGELFENYQGTAQLTKRDSKGKGISGAVFNILDSQGNVIQTDLISDGQGVVKAGDLAPGRYVFVETQAPVGYVLNKEKVPFVIAETSDSGRVDISGLELINYRGSVTLTKQNQAGGTLANARFSLFKQNNAEDTLVAKELVSNEKGLISVGDLAPGSYYFKETKAPSGYLINGEKISFTIEGEANQVPETLWVTATNYQGTAQLLKVDEAGQKLAGAEFSVLTADGKLVQSGLMSNDEGLVTANQLAPGNYLFVETKAASGYLLNDEKLPFTIVNETIGEPAVVMAGNFSNYQGTAQLSKVNQKGQGLAGAVFKVVNENKQTVVENLVSNQEGIVKATNLSPGNYFFVETKAVKGYMLNETPIAFTIADRALNGPQVVFGGQLVNYQGQVELTKVNQADKKLANAIFNLYSADGTLVFKDLLTNQAGKIQVADLAPGTYYFSEQAAPSNYLINTEKVWFTISDNVTEKPEEVAVTAVNYQGSAQISKVNHEGTALTGAHFQLLDSEGKAIRKDLETNAQGIVIATDLAPGTYFFEETQAPEGYLVNKEKVRVVVKESDDGQPEVSKGPSLINYQGVAQLEKVTENGQPLAGAVFKVINQEEAVVAEGLVSNDQGLVSVEGLAPGNYAFVETQAPDGYLLNTKKQSFTIAHSAQGEPAVVKAGLFTNYQGRISFEKVSGVETTRVLKDAIFKLSKITGQTKEILDDHVVTLKGSDKIELTGLAPGKYILEETLAPAGFIKRLEPIEFEIGVSADEQPQNAYRLNKELIFENYQGTAELTKTNQAGEGLQGAVFNIVDSDDQLIKTGLTSDQDGRVKAENLAPGTYYFVETVPPKGYLINTEKVAFTIAAESQDGHEDINNLRLVNYQGSVVLNKVDDHGKELIGAEFELYLQNKGKDTLIAKELVSDAKGSISVTDLAPGTYYFKETKAPAGYVLSINKFSFTIPAESSHKPEVVTVEAINLQGSVKLTKKATGTMKPLEGAEFMLINDTGDVIEKKIITDSQGQITIKDLAPGDYAFIETKAPAGYRLNSEPTTFKINAKAEETLKEGTGLPTVQVIKYNDPLKSVKHPATSTKGRGDLPQASNHQRPFIPLLGVGIIAVNVIIRRKRRVS</sequence>
<evidence type="ECO:0000259" key="9">
    <source>
        <dbReference type="Pfam" id="PF17802"/>
    </source>
</evidence>
<keyword evidence="12" id="KW-1185">Reference proteome</keyword>
<feature type="domain" description="SpaA-like prealbumin fold" evidence="9">
    <location>
        <begin position="2226"/>
        <end position="2300"/>
    </location>
</feature>
<feature type="domain" description="Collagen binding" evidence="8">
    <location>
        <begin position="780"/>
        <end position="901"/>
    </location>
</feature>
<comment type="similarity">
    <text evidence="2">Belongs to the serine-aspartate repeat-containing protein (SDr) family.</text>
</comment>
<feature type="domain" description="SpaA-like prealbumin fold" evidence="9">
    <location>
        <begin position="1853"/>
        <end position="1918"/>
    </location>
</feature>
<feature type="domain" description="Collagen binding" evidence="8">
    <location>
        <begin position="511"/>
        <end position="604"/>
    </location>
</feature>
<evidence type="ECO:0000256" key="1">
    <source>
        <dbReference type="ARBA" id="ARBA00004168"/>
    </source>
</evidence>
<dbReference type="Gene3D" id="2.60.40.1280">
    <property type="match status" value="1"/>
</dbReference>
<comment type="caution">
    <text evidence="11">The sequence shown here is derived from an EMBL/GenBank/DDBJ whole genome shotgun (WGS) entry which is preliminary data.</text>
</comment>
<comment type="subcellular location">
    <subcellularLocation>
        <location evidence="1">Secreted</location>
        <location evidence="1">Cell wall</location>
        <topology evidence="1">Peptidoglycan-anchor</topology>
    </subcellularLocation>
</comment>
<dbReference type="InterPro" id="IPR041171">
    <property type="entry name" value="SDR_Ig"/>
</dbReference>
<keyword evidence="6" id="KW-0572">Peptidoglycan-anchor</keyword>
<reference evidence="11" key="1">
    <citation type="submission" date="2020-12" db="EMBL/GenBank/DDBJ databases">
        <title>Vagococcus allomyrinae sp. nov. and Enterococcus lavae sp. nov., isolated from the larvae of Allomyrina dichotoma.</title>
        <authorList>
            <person name="Lee S.D."/>
        </authorList>
    </citation>
    <scope>NUCLEOTIDE SEQUENCE</scope>
    <source>
        <strain evidence="11">BWB3-3</strain>
    </source>
</reference>
<keyword evidence="7" id="KW-0812">Transmembrane</keyword>
<dbReference type="SUPFAM" id="SSF49478">
    <property type="entry name" value="Cna protein B-type domain"/>
    <property type="match status" value="15"/>
</dbReference>
<feature type="domain" description="SpaA-like prealbumin fold" evidence="9">
    <location>
        <begin position="2319"/>
        <end position="2397"/>
    </location>
</feature>
<evidence type="ECO:0000313" key="12">
    <source>
        <dbReference type="Proteomes" id="UP000674938"/>
    </source>
</evidence>
<feature type="domain" description="SpaA-like prealbumin fold" evidence="9">
    <location>
        <begin position="1735"/>
        <end position="1818"/>
    </location>
</feature>
<evidence type="ECO:0000256" key="4">
    <source>
        <dbReference type="ARBA" id="ARBA00022525"/>
    </source>
</evidence>
<feature type="domain" description="Collagen binding" evidence="8">
    <location>
        <begin position="921"/>
        <end position="1053"/>
    </location>
</feature>
<organism evidence="11 12">
    <name type="scientific">Vagococcus allomyrinae</name>
    <dbReference type="NCBI Taxonomy" id="2794353"/>
    <lineage>
        <taxon>Bacteria</taxon>
        <taxon>Bacillati</taxon>
        <taxon>Bacillota</taxon>
        <taxon>Bacilli</taxon>
        <taxon>Lactobacillales</taxon>
        <taxon>Enterococcaceae</taxon>
        <taxon>Vagococcus</taxon>
    </lineage>
</organism>
<evidence type="ECO:0000256" key="7">
    <source>
        <dbReference type="SAM" id="Phobius"/>
    </source>
</evidence>
<proteinExistence type="inferred from homology"/>
<dbReference type="RefSeq" id="WP_209531707.1">
    <property type="nucleotide sequence ID" value="NZ_JAEEGA010000019.1"/>
</dbReference>
<keyword evidence="3" id="KW-0134">Cell wall</keyword>
<keyword evidence="7" id="KW-1133">Transmembrane helix</keyword>
<evidence type="ECO:0000256" key="6">
    <source>
        <dbReference type="ARBA" id="ARBA00023088"/>
    </source>
</evidence>
<dbReference type="Pfam" id="PF05737">
    <property type="entry name" value="Collagen_bind"/>
    <property type="match status" value="4"/>
</dbReference>
<evidence type="ECO:0000313" key="11">
    <source>
        <dbReference type="EMBL" id="MBP1043834.1"/>
    </source>
</evidence>
<keyword evidence="4" id="KW-0964">Secreted</keyword>
<protein>
    <recommendedName>
        <fullName evidence="13">LPXTG cell wall anchor domain-containing protein</fullName>
    </recommendedName>
</protein>
<feature type="transmembrane region" description="Helical" evidence="7">
    <location>
        <begin position="3019"/>
        <end position="3035"/>
    </location>
</feature>
<dbReference type="InterPro" id="IPR008966">
    <property type="entry name" value="Adhesion_dom_sf"/>
</dbReference>
<dbReference type="PANTHER" id="PTHR36108:SF13">
    <property type="entry name" value="COLOSSIN-B-RELATED"/>
    <property type="match status" value="1"/>
</dbReference>
<dbReference type="Gene3D" id="2.60.40.740">
    <property type="match status" value="5"/>
</dbReference>
<keyword evidence="7" id="KW-0472">Membrane</keyword>
<feature type="domain" description="SpaA-like prealbumin fold" evidence="9">
    <location>
        <begin position="2798"/>
        <end position="2878"/>
    </location>
</feature>